<keyword evidence="9" id="KW-0472">Membrane</keyword>
<proteinExistence type="predicted"/>
<dbReference type="InterPro" id="IPR036259">
    <property type="entry name" value="MFS_trans_sf"/>
</dbReference>
<evidence type="ECO:0000259" key="11">
    <source>
        <dbReference type="PROSITE" id="PS50850"/>
    </source>
</evidence>
<keyword evidence="6" id="KW-0325">Glycoprotein</keyword>
<dbReference type="SMART" id="SM00906">
    <property type="entry name" value="Fungal_trans"/>
    <property type="match status" value="1"/>
</dbReference>
<feature type="region of interest" description="Disordered" evidence="8">
    <location>
        <begin position="1"/>
        <end position="32"/>
    </location>
</feature>
<evidence type="ECO:0000256" key="6">
    <source>
        <dbReference type="ARBA" id="ARBA00023180"/>
    </source>
</evidence>
<feature type="transmembrane region" description="Helical" evidence="9">
    <location>
        <begin position="292"/>
        <end position="311"/>
    </location>
</feature>
<dbReference type="CDD" id="cd00067">
    <property type="entry name" value="GAL4"/>
    <property type="match status" value="1"/>
</dbReference>
<feature type="transmembrane region" description="Helical" evidence="9">
    <location>
        <begin position="383"/>
        <end position="401"/>
    </location>
</feature>
<evidence type="ECO:0000256" key="9">
    <source>
        <dbReference type="SAM" id="Phobius"/>
    </source>
</evidence>
<dbReference type="EMBL" id="JAADYS010002103">
    <property type="protein sequence ID" value="KAF4459730.1"/>
    <property type="molecule type" value="Genomic_DNA"/>
</dbReference>
<feature type="domain" description="Zn(2)-C6 fungal-type" evidence="10">
    <location>
        <begin position="446"/>
        <end position="476"/>
    </location>
</feature>
<feature type="transmembrane region" description="Helical" evidence="9">
    <location>
        <begin position="171"/>
        <end position="191"/>
    </location>
</feature>
<gene>
    <name evidence="12" type="ORF">FALBO_13508</name>
</gene>
<dbReference type="InterPro" id="IPR020846">
    <property type="entry name" value="MFS_dom"/>
</dbReference>
<feature type="transmembrane region" description="Helical" evidence="9">
    <location>
        <begin position="348"/>
        <end position="371"/>
    </location>
</feature>
<dbReference type="CDD" id="cd17352">
    <property type="entry name" value="MFS_MCT_SLC16"/>
    <property type="match status" value="1"/>
</dbReference>
<dbReference type="PROSITE" id="PS50850">
    <property type="entry name" value="MFS"/>
    <property type="match status" value="1"/>
</dbReference>
<dbReference type="PROSITE" id="PS00463">
    <property type="entry name" value="ZN2_CY6_FUNGAL_1"/>
    <property type="match status" value="1"/>
</dbReference>
<dbReference type="Gene3D" id="1.20.1250.20">
    <property type="entry name" value="MFS general substrate transporter like domains"/>
    <property type="match status" value="1"/>
</dbReference>
<keyword evidence="3" id="KW-0805">Transcription regulation</keyword>
<dbReference type="GO" id="GO:0016020">
    <property type="term" value="C:membrane"/>
    <property type="evidence" value="ECO:0007669"/>
    <property type="project" value="UniProtKB-SubCell"/>
</dbReference>
<accession>A0A8H4KYC8</accession>
<protein>
    <submittedName>
        <fullName evidence="12">Transcriptional activator acu-15</fullName>
    </submittedName>
</protein>
<dbReference type="SUPFAM" id="SSF57701">
    <property type="entry name" value="Zn2/Cys6 DNA-binding domain"/>
    <property type="match status" value="1"/>
</dbReference>
<organism evidence="12 13">
    <name type="scientific">Fusarium albosuccineum</name>
    <dbReference type="NCBI Taxonomy" id="1237068"/>
    <lineage>
        <taxon>Eukaryota</taxon>
        <taxon>Fungi</taxon>
        <taxon>Dikarya</taxon>
        <taxon>Ascomycota</taxon>
        <taxon>Pezizomycotina</taxon>
        <taxon>Sordariomycetes</taxon>
        <taxon>Hypocreomycetidae</taxon>
        <taxon>Hypocreales</taxon>
        <taxon>Nectriaceae</taxon>
        <taxon>Fusarium</taxon>
        <taxon>Fusarium decemcellulare species complex</taxon>
    </lineage>
</organism>
<evidence type="ECO:0000256" key="2">
    <source>
        <dbReference type="ARBA" id="ARBA00022723"/>
    </source>
</evidence>
<dbReference type="Pfam" id="PF07690">
    <property type="entry name" value="MFS_1"/>
    <property type="match status" value="1"/>
</dbReference>
<keyword evidence="5" id="KW-0804">Transcription</keyword>
<dbReference type="InterPro" id="IPR001138">
    <property type="entry name" value="Zn2Cys6_DnaBD"/>
</dbReference>
<reference evidence="12 13" key="1">
    <citation type="submission" date="2020-01" db="EMBL/GenBank/DDBJ databases">
        <title>Identification and distribution of gene clusters putatively required for synthesis of sphingolipid metabolism inhibitors in phylogenetically diverse species of the filamentous fungus Fusarium.</title>
        <authorList>
            <person name="Kim H.-S."/>
            <person name="Busman M."/>
            <person name="Brown D.W."/>
            <person name="Divon H."/>
            <person name="Uhlig S."/>
            <person name="Proctor R.H."/>
        </authorList>
    </citation>
    <scope>NUCLEOTIDE SEQUENCE [LARGE SCALE GENOMIC DNA]</scope>
    <source>
        <strain evidence="12 13">NRRL 20459</strain>
    </source>
</reference>
<evidence type="ECO:0000313" key="12">
    <source>
        <dbReference type="EMBL" id="KAF4459730.1"/>
    </source>
</evidence>
<feature type="domain" description="Major facilitator superfamily (MFS) profile" evidence="11">
    <location>
        <begin position="43"/>
        <end position="434"/>
    </location>
</feature>
<name>A0A8H4KYC8_9HYPO</name>
<feature type="transmembrane region" description="Helical" evidence="9">
    <location>
        <begin position="203"/>
        <end position="227"/>
    </location>
</feature>
<dbReference type="GO" id="GO:0022857">
    <property type="term" value="F:transmembrane transporter activity"/>
    <property type="evidence" value="ECO:0007669"/>
    <property type="project" value="InterPro"/>
</dbReference>
<evidence type="ECO:0000259" key="10">
    <source>
        <dbReference type="PROSITE" id="PS50048"/>
    </source>
</evidence>
<feature type="transmembrane region" description="Helical" evidence="9">
    <location>
        <begin position="323"/>
        <end position="342"/>
    </location>
</feature>
<dbReference type="InterPro" id="IPR011701">
    <property type="entry name" value="MFS"/>
</dbReference>
<dbReference type="Pfam" id="PF00172">
    <property type="entry name" value="Zn_clus"/>
    <property type="match status" value="1"/>
</dbReference>
<keyword evidence="13" id="KW-1185">Reference proteome</keyword>
<keyword evidence="4" id="KW-0238">DNA-binding</keyword>
<evidence type="ECO:0000256" key="1">
    <source>
        <dbReference type="ARBA" id="ARBA00004141"/>
    </source>
</evidence>
<dbReference type="Gene3D" id="4.10.240.10">
    <property type="entry name" value="Zn(2)-C6 fungal-type DNA-binding domain"/>
    <property type="match status" value="1"/>
</dbReference>
<dbReference type="PROSITE" id="PS50048">
    <property type="entry name" value="ZN2_CY6_FUNGAL_2"/>
    <property type="match status" value="1"/>
</dbReference>
<evidence type="ECO:0000256" key="8">
    <source>
        <dbReference type="SAM" id="MobiDB-lite"/>
    </source>
</evidence>
<keyword evidence="9" id="KW-1133">Transmembrane helix</keyword>
<evidence type="ECO:0000256" key="4">
    <source>
        <dbReference type="ARBA" id="ARBA00023125"/>
    </source>
</evidence>
<dbReference type="GO" id="GO:0008270">
    <property type="term" value="F:zinc ion binding"/>
    <property type="evidence" value="ECO:0007669"/>
    <property type="project" value="InterPro"/>
</dbReference>
<dbReference type="SUPFAM" id="SSF103473">
    <property type="entry name" value="MFS general substrate transporter"/>
    <property type="match status" value="1"/>
</dbReference>
<dbReference type="InterPro" id="IPR036864">
    <property type="entry name" value="Zn2-C6_fun-type_DNA-bd_sf"/>
</dbReference>
<feature type="transmembrane region" description="Helical" evidence="9">
    <location>
        <begin position="137"/>
        <end position="159"/>
    </location>
</feature>
<dbReference type="GO" id="GO:0003677">
    <property type="term" value="F:DNA binding"/>
    <property type="evidence" value="ECO:0007669"/>
    <property type="project" value="UniProtKB-KW"/>
</dbReference>
<feature type="compositionally biased region" description="Basic and acidic residues" evidence="8">
    <location>
        <begin position="1"/>
        <end position="10"/>
    </location>
</feature>
<evidence type="ECO:0000256" key="5">
    <source>
        <dbReference type="ARBA" id="ARBA00023163"/>
    </source>
</evidence>
<keyword evidence="9" id="KW-0812">Transmembrane</keyword>
<evidence type="ECO:0000256" key="3">
    <source>
        <dbReference type="ARBA" id="ARBA00023015"/>
    </source>
</evidence>
<dbReference type="CDD" id="cd12148">
    <property type="entry name" value="fungal_TF_MHR"/>
    <property type="match status" value="1"/>
</dbReference>
<dbReference type="PANTHER" id="PTHR47424">
    <property type="entry name" value="REGULATORY PROTEIN GAL4"/>
    <property type="match status" value="1"/>
</dbReference>
<dbReference type="GO" id="GO:0006351">
    <property type="term" value="P:DNA-templated transcription"/>
    <property type="evidence" value="ECO:0007669"/>
    <property type="project" value="InterPro"/>
</dbReference>
<feature type="transmembrane region" description="Helical" evidence="9">
    <location>
        <begin position="85"/>
        <end position="107"/>
    </location>
</feature>
<dbReference type="OrthoDB" id="424974at2759"/>
<dbReference type="PANTHER" id="PTHR47424:SF3">
    <property type="entry name" value="REGULATORY PROTEIN GAL4"/>
    <property type="match status" value="1"/>
</dbReference>
<keyword evidence="2" id="KW-0479">Metal-binding</keyword>
<dbReference type="SMART" id="SM00066">
    <property type="entry name" value="GAL4"/>
    <property type="match status" value="1"/>
</dbReference>
<sequence length="1130" mass="125107">MSSSERRLETLEAPPPAAILDTGSDSESDSESVSTVDIESSLAAWTCVFGSFLFAMPTFGMMQSIGTFQSHLQLNQLDDYTAGEVGWITGMYMFLSMLASIQVGPILDQHGPRVMSVIGTLGSVALFLIVAECTTYWQFMLCFGIFGGLVTAVTGTIGVTVVGKLFLRKRGLAIGLTLSGSSIGTVIFPIMLRSLLPKLGWAWSMRILAFVVLGMLTPGIFCFTPYIRLIRMITPPDHRPTKGSLALLNFSAFRTPAFSLVSVVYFTFQYVIYGIGGLLPAFAIEAGLSAETGYTLLSIIGGTSAFGRVIPGMIGDKIGHFNVLLFMIAMSLVFLGTLFIPFGRDSAVLSAFSALWGFCTGSFLSMAPVCVGKTCEARDYGRYYGTVNFVISFALLISIPTSGTMVEKMGTQALGGLLAGHPGRNKNMAGKSEDGPVYKRRRVAQACQTCRAMKSKCDGKQPECGRCVGYGFTCAYAKGRSSRSKLNDKSGTFPHLEAIDELRGTIDHYEELVNRLLSGPPQKHEQGDIKAFHTAVKTRAQNALNSFIPTELETAESSPEDTSAGSALPRNQHRYLGEVSDVHFFNLVKRFLQTNDLSSIEQDFDSYEQEGEVWAAKSNGPTALPIPDEARELTEVYFSTIHLAYPFIPQSLFMETWGEFRAPLVPNATDLAILYVICAIGSYYASFPTRDKNSNLHELYFQRAMALTSGAHRLINYVSLLLVQCFYFLAICKTDSCWTTLGQAVRIAQSIGLHVESRNSKPRTATELERRHRVWYSIYVLDRLLSLQLGRPPAIHDDDCSVPLPCSRADSEIDWTSNEIQPAEGSPSVGDYFIAVIAFSRIVGYVLRDIYGPTHERPTAEMIRSTQCLDRQLVEWKLSLPRKLRFDLGHAFDQNVAFRRQRNMLAIKYHHLRALIHRPYLCYPLLRQLDDTSVPQMDWPLVSLFEKTCASEARETARLLHHVSDERDLVHDFPWWQMISCLICAGSILLVSSIFIQQPTDDSTDFDSEGLRDDAETCLKMFEALSVNSKSARVARDMIKGLKQCGSEWNKNRGQAFHPDLFQQALRQCDGSIPLQASMEIPTPELTIEGQILSAETPQTPQNWPAEIIDSMAWSSQFFSATQGGSSALP</sequence>
<comment type="subcellular location">
    <subcellularLocation>
        <location evidence="1">Membrane</location>
        <topology evidence="1">Multi-pass membrane protein</topology>
    </subcellularLocation>
</comment>
<dbReference type="InterPro" id="IPR007219">
    <property type="entry name" value="XnlR_reg_dom"/>
</dbReference>
<feature type="transmembrane region" description="Helical" evidence="9">
    <location>
        <begin position="114"/>
        <end position="131"/>
    </location>
</feature>
<keyword evidence="7" id="KW-0539">Nucleus</keyword>
<dbReference type="AlphaFoldDB" id="A0A8H4KYC8"/>
<dbReference type="InterPro" id="IPR051127">
    <property type="entry name" value="Fungal_SecMet_Regulators"/>
</dbReference>
<dbReference type="GO" id="GO:0000981">
    <property type="term" value="F:DNA-binding transcription factor activity, RNA polymerase II-specific"/>
    <property type="evidence" value="ECO:0007669"/>
    <property type="project" value="InterPro"/>
</dbReference>
<dbReference type="Proteomes" id="UP000554235">
    <property type="component" value="Unassembled WGS sequence"/>
</dbReference>
<comment type="caution">
    <text evidence="12">The sequence shown here is derived from an EMBL/GenBank/DDBJ whole genome shotgun (WGS) entry which is preliminary data.</text>
</comment>
<dbReference type="Pfam" id="PF04082">
    <property type="entry name" value="Fungal_trans"/>
    <property type="match status" value="1"/>
</dbReference>
<evidence type="ECO:0000256" key="7">
    <source>
        <dbReference type="ARBA" id="ARBA00023242"/>
    </source>
</evidence>
<feature type="transmembrane region" description="Helical" evidence="9">
    <location>
        <begin position="42"/>
        <end position="65"/>
    </location>
</feature>
<evidence type="ECO:0000313" key="13">
    <source>
        <dbReference type="Proteomes" id="UP000554235"/>
    </source>
</evidence>